<dbReference type="InterPro" id="IPR036291">
    <property type="entry name" value="NAD(P)-bd_dom_sf"/>
</dbReference>
<name>A0A9P4MB04_9PEZI</name>
<keyword evidence="3" id="KW-1185">Reference proteome</keyword>
<dbReference type="Gene3D" id="3.40.50.720">
    <property type="entry name" value="NAD(P)-binding Rossmann-like Domain"/>
    <property type="match status" value="1"/>
</dbReference>
<dbReference type="Proteomes" id="UP000799772">
    <property type="component" value="Unassembled WGS sequence"/>
</dbReference>
<reference evidence="2" key="1">
    <citation type="journal article" date="2020" name="Stud. Mycol.">
        <title>101 Dothideomycetes genomes: a test case for predicting lifestyles and emergence of pathogens.</title>
        <authorList>
            <person name="Haridas S."/>
            <person name="Albert R."/>
            <person name="Binder M."/>
            <person name="Bloem J."/>
            <person name="Labutti K."/>
            <person name="Salamov A."/>
            <person name="Andreopoulos B."/>
            <person name="Baker S."/>
            <person name="Barry K."/>
            <person name="Bills G."/>
            <person name="Bluhm B."/>
            <person name="Cannon C."/>
            <person name="Castanera R."/>
            <person name="Culley D."/>
            <person name="Daum C."/>
            <person name="Ezra D."/>
            <person name="Gonzalez J."/>
            <person name="Henrissat B."/>
            <person name="Kuo A."/>
            <person name="Liang C."/>
            <person name="Lipzen A."/>
            <person name="Lutzoni F."/>
            <person name="Magnuson J."/>
            <person name="Mondo S."/>
            <person name="Nolan M."/>
            <person name="Ohm R."/>
            <person name="Pangilinan J."/>
            <person name="Park H.-J."/>
            <person name="Ramirez L."/>
            <person name="Alfaro M."/>
            <person name="Sun H."/>
            <person name="Tritt A."/>
            <person name="Yoshinaga Y."/>
            <person name="Zwiers L.-H."/>
            <person name="Turgeon B."/>
            <person name="Goodwin S."/>
            <person name="Spatafora J."/>
            <person name="Crous P."/>
            <person name="Grigoriev I."/>
        </authorList>
    </citation>
    <scope>NUCLEOTIDE SEQUENCE</scope>
    <source>
        <strain evidence="2">CBS 133067</strain>
    </source>
</reference>
<sequence>MSTQQVQSRGIYHGLPVFPPSVKGLKAIVTGANGISGYHMVRVLAEAPERWSKIYCLSRRPPAIPGGEPDNAEHIPLDFLKSPEEIAKVLKDRGVEADYVFFYSYIQVEPKEGQALWSNAQEMCEVNLKLLSNFLDGLKIASISPKKIMLQTGAKNYGVHLGPTTVPQEEDDPRVTLEPNFYYPQEDFLWDYCKNLNIGWSVARPSFILGAVPDAAMNVCFPLAVYAAVCKHLGTPLEYPSDIGAWESTQDQSSAMMNAYLEEWSVLEEKAKNQAFNAVDASPFSWGKFWTKLAKWYGLQYIAPDPNKDNYQTLETPHDPPPRGFGPPGLMHTKYTMTEWAKRPEIKKAWKELAEKHGLQDKDLKESDRIFAFLDAALSWSQKIHFSTTKARKLGFHGFVDSTECILEVFHDFANLKMIPPVPVPPPS</sequence>
<protein>
    <submittedName>
        <fullName evidence="2">NAD dependent epimerase/dehydratase family protein-like protein</fullName>
    </submittedName>
</protein>
<dbReference type="PANTHER" id="PTHR32487:SF29">
    <property type="entry name" value="NAD-DEPENDENT EPIMERASE_DEHYDRATASE DOMAIN-CONTAINING PROTEIN"/>
    <property type="match status" value="1"/>
</dbReference>
<organism evidence="2 3">
    <name type="scientific">Rhizodiscina lignyota</name>
    <dbReference type="NCBI Taxonomy" id="1504668"/>
    <lineage>
        <taxon>Eukaryota</taxon>
        <taxon>Fungi</taxon>
        <taxon>Dikarya</taxon>
        <taxon>Ascomycota</taxon>
        <taxon>Pezizomycotina</taxon>
        <taxon>Dothideomycetes</taxon>
        <taxon>Pleosporomycetidae</taxon>
        <taxon>Aulographales</taxon>
        <taxon>Rhizodiscinaceae</taxon>
        <taxon>Rhizodiscina</taxon>
    </lineage>
</organism>
<dbReference type="CDD" id="cd08948">
    <property type="entry name" value="5beta-POR_like_SDR_a"/>
    <property type="match status" value="1"/>
</dbReference>
<comment type="caution">
    <text evidence="2">The sequence shown here is derived from an EMBL/GenBank/DDBJ whole genome shotgun (WGS) entry which is preliminary data.</text>
</comment>
<dbReference type="SUPFAM" id="SSF51735">
    <property type="entry name" value="NAD(P)-binding Rossmann-fold domains"/>
    <property type="match status" value="1"/>
</dbReference>
<evidence type="ECO:0000259" key="1">
    <source>
        <dbReference type="Pfam" id="PF22917"/>
    </source>
</evidence>
<dbReference type="InterPro" id="IPR055222">
    <property type="entry name" value="PRISE-like_Rossmann-fold"/>
</dbReference>
<evidence type="ECO:0000313" key="2">
    <source>
        <dbReference type="EMBL" id="KAF2104608.1"/>
    </source>
</evidence>
<dbReference type="EMBL" id="ML978121">
    <property type="protein sequence ID" value="KAF2104608.1"/>
    <property type="molecule type" value="Genomic_DNA"/>
</dbReference>
<dbReference type="OrthoDB" id="1731983at2759"/>
<accession>A0A9P4MB04</accession>
<gene>
    <name evidence="2" type="ORF">NA57DRAFT_51427</name>
</gene>
<feature type="domain" description="PRISE-like Rossmann-fold" evidence="1">
    <location>
        <begin position="27"/>
        <end position="307"/>
    </location>
</feature>
<dbReference type="Pfam" id="PF22917">
    <property type="entry name" value="PRISE"/>
    <property type="match status" value="1"/>
</dbReference>
<evidence type="ECO:0000313" key="3">
    <source>
        <dbReference type="Proteomes" id="UP000799772"/>
    </source>
</evidence>
<dbReference type="PANTHER" id="PTHR32487">
    <property type="entry name" value="3-OXO-DELTA(4,5)-STEROID 5-BETA-REDUCTASE"/>
    <property type="match status" value="1"/>
</dbReference>
<dbReference type="AlphaFoldDB" id="A0A9P4MB04"/>
<proteinExistence type="predicted"/>